<dbReference type="GO" id="GO:0003677">
    <property type="term" value="F:DNA binding"/>
    <property type="evidence" value="ECO:0007669"/>
    <property type="project" value="InterPro"/>
</dbReference>
<dbReference type="STRING" id="1810504.PG2T_01640"/>
<dbReference type="KEGG" id="gbi:PG2T_01640"/>
<reference evidence="2" key="1">
    <citation type="submission" date="2016-03" db="EMBL/GenBank/DDBJ databases">
        <title>Complete genome sequence of Solimmundus cernigliae, representing a novel lineage of polycyclic aromatic hydrocarbon degraders within the Gammaproteobacteria.</title>
        <authorList>
            <person name="Singleton D.R."/>
            <person name="Dickey A.N."/>
            <person name="Scholl E.H."/>
            <person name="Wright F.A."/>
            <person name="Aitken M.D."/>
        </authorList>
    </citation>
    <scope>NUCLEOTIDE SEQUENCE [LARGE SCALE GENOMIC DNA]</scope>
    <source>
        <strain evidence="2">TR3.2</strain>
    </source>
</reference>
<dbReference type="PANTHER" id="PTHR33988:SF2">
    <property type="entry name" value="ENDORIBONUCLEASE MAZF"/>
    <property type="match status" value="1"/>
</dbReference>
<accession>A0A1B1YQG5</accession>
<name>A0A1B1YQG5_9GAMM</name>
<dbReference type="OrthoDB" id="9813449at2"/>
<dbReference type="GO" id="GO:0004521">
    <property type="term" value="F:RNA endonuclease activity"/>
    <property type="evidence" value="ECO:0007669"/>
    <property type="project" value="TreeGrafter"/>
</dbReference>
<dbReference type="RefSeq" id="WP_068802531.1">
    <property type="nucleotide sequence ID" value="NZ_CP014671.1"/>
</dbReference>
<dbReference type="Gene3D" id="2.30.30.110">
    <property type="match status" value="1"/>
</dbReference>
<dbReference type="EMBL" id="CP014671">
    <property type="protein sequence ID" value="ANX03020.1"/>
    <property type="molecule type" value="Genomic_DNA"/>
</dbReference>
<dbReference type="InterPro" id="IPR003477">
    <property type="entry name" value="PemK-like"/>
</dbReference>
<evidence type="ECO:0000313" key="1">
    <source>
        <dbReference type="EMBL" id="ANX03020.1"/>
    </source>
</evidence>
<evidence type="ECO:0000313" key="2">
    <source>
        <dbReference type="Proteomes" id="UP000092952"/>
    </source>
</evidence>
<organism evidence="1 2">
    <name type="scientific">Immundisolibacter cernigliae</name>
    <dbReference type="NCBI Taxonomy" id="1810504"/>
    <lineage>
        <taxon>Bacteria</taxon>
        <taxon>Pseudomonadati</taxon>
        <taxon>Pseudomonadota</taxon>
        <taxon>Gammaproteobacteria</taxon>
        <taxon>Immundisolibacterales</taxon>
        <taxon>Immundisolibacteraceae</taxon>
        <taxon>Immundisolibacter</taxon>
    </lineage>
</organism>
<proteinExistence type="predicted"/>
<dbReference type="SUPFAM" id="SSF50118">
    <property type="entry name" value="Cell growth inhibitor/plasmid maintenance toxic component"/>
    <property type="match status" value="1"/>
</dbReference>
<gene>
    <name evidence="1" type="ORF">PG2T_01640</name>
</gene>
<dbReference type="PANTHER" id="PTHR33988">
    <property type="entry name" value="ENDORIBONUCLEASE MAZF-RELATED"/>
    <property type="match status" value="1"/>
</dbReference>
<dbReference type="AlphaFoldDB" id="A0A1B1YQG5"/>
<dbReference type="InParanoid" id="A0A1B1YQG5"/>
<dbReference type="InterPro" id="IPR011067">
    <property type="entry name" value="Plasmid_toxin/cell-grow_inhib"/>
</dbReference>
<dbReference type="GO" id="GO:0016075">
    <property type="term" value="P:rRNA catabolic process"/>
    <property type="evidence" value="ECO:0007669"/>
    <property type="project" value="TreeGrafter"/>
</dbReference>
<keyword evidence="2" id="KW-1185">Reference proteome</keyword>
<evidence type="ECO:0008006" key="3">
    <source>
        <dbReference type="Google" id="ProtNLM"/>
    </source>
</evidence>
<dbReference type="Pfam" id="PF02452">
    <property type="entry name" value="PemK_toxin"/>
    <property type="match status" value="1"/>
</dbReference>
<sequence length="111" mass="12624">MTRFEFGDVVLIPFPFTDQSTTKKRPAIIVSSQHYNAQRPDLIAMAVTSQLRPQNRFDIPLQDWQQAGLLKPSVTKPVIATIENTLVIRSLGRLSDKDRQMLAEQLRTFLG</sequence>
<dbReference type="Proteomes" id="UP000092952">
    <property type="component" value="Chromosome"/>
</dbReference>
<protein>
    <recommendedName>
        <fullName evidence="3">Growth inhibitor</fullName>
    </recommendedName>
</protein>
<dbReference type="GO" id="GO:0006402">
    <property type="term" value="P:mRNA catabolic process"/>
    <property type="evidence" value="ECO:0007669"/>
    <property type="project" value="TreeGrafter"/>
</dbReference>